<keyword evidence="8 11" id="KW-0378">Hydrolase</keyword>
<dbReference type="InterPro" id="IPR009060">
    <property type="entry name" value="UBA-like_sf"/>
</dbReference>
<dbReference type="SUPFAM" id="SSF57850">
    <property type="entry name" value="RING/U-box"/>
    <property type="match status" value="2"/>
</dbReference>
<dbReference type="GO" id="GO:0016579">
    <property type="term" value="P:protein deubiquitination"/>
    <property type="evidence" value="ECO:0007669"/>
    <property type="project" value="InterPro"/>
</dbReference>
<organism evidence="18 19">
    <name type="scientific">Ceratobasidium theobromae</name>
    <dbReference type="NCBI Taxonomy" id="1582974"/>
    <lineage>
        <taxon>Eukaryota</taxon>
        <taxon>Fungi</taxon>
        <taxon>Dikarya</taxon>
        <taxon>Basidiomycota</taxon>
        <taxon>Agaricomycotina</taxon>
        <taxon>Agaricomycetes</taxon>
        <taxon>Cantharellales</taxon>
        <taxon>Ceratobasidiaceae</taxon>
        <taxon>Ceratobasidium</taxon>
    </lineage>
</organism>
<dbReference type="Pfam" id="PF02148">
    <property type="entry name" value="zf-UBP"/>
    <property type="match status" value="1"/>
</dbReference>
<keyword evidence="9 11" id="KW-0788">Thiol protease</keyword>
<dbReference type="PROSITE" id="PS50235">
    <property type="entry name" value="USP_3"/>
    <property type="match status" value="1"/>
</dbReference>
<dbReference type="GO" id="GO:0004843">
    <property type="term" value="F:cysteine-type deubiquitinase activity"/>
    <property type="evidence" value="ECO:0007669"/>
    <property type="project" value="UniProtKB-UniRule"/>
</dbReference>
<evidence type="ECO:0000259" key="15">
    <source>
        <dbReference type="PROSITE" id="PS50030"/>
    </source>
</evidence>
<keyword evidence="5" id="KW-0677">Repeat</keyword>
<evidence type="ECO:0000313" key="18">
    <source>
        <dbReference type="EMBL" id="KAB5595228.1"/>
    </source>
</evidence>
<dbReference type="GO" id="GO:0008270">
    <property type="term" value="F:zinc ion binding"/>
    <property type="evidence" value="ECO:0007669"/>
    <property type="project" value="UniProtKB-UniRule"/>
</dbReference>
<feature type="domain" description="UBA" evidence="15">
    <location>
        <begin position="599"/>
        <end position="640"/>
    </location>
</feature>
<dbReference type="GO" id="GO:0006508">
    <property type="term" value="P:proteolysis"/>
    <property type="evidence" value="ECO:0007669"/>
    <property type="project" value="UniProtKB-KW"/>
</dbReference>
<keyword evidence="4 11" id="KW-0479">Metal-binding</keyword>
<dbReference type="InterPro" id="IPR041432">
    <property type="entry name" value="UBP13_Znf-UBP_var"/>
</dbReference>
<dbReference type="Pfam" id="PF00443">
    <property type="entry name" value="UCH"/>
    <property type="match status" value="1"/>
</dbReference>
<evidence type="ECO:0000256" key="5">
    <source>
        <dbReference type="ARBA" id="ARBA00022737"/>
    </source>
</evidence>
<evidence type="ECO:0000256" key="11">
    <source>
        <dbReference type="PIRNR" id="PIRNR016308"/>
    </source>
</evidence>
<dbReference type="InterPro" id="IPR018200">
    <property type="entry name" value="USP_CS"/>
</dbReference>
<feature type="binding site" evidence="13">
    <location>
        <position position="214"/>
    </location>
    <ligand>
        <name>Zn(2+)</name>
        <dbReference type="ChEBI" id="CHEBI:29105"/>
    </ligand>
</feature>
<dbReference type="FunFam" id="1.10.8.10:FF:000103">
    <property type="entry name" value="Ubiquitin carboxyl-terminal hydrolase"/>
    <property type="match status" value="1"/>
</dbReference>
<evidence type="ECO:0000256" key="9">
    <source>
        <dbReference type="ARBA" id="ARBA00022807"/>
    </source>
</evidence>
<feature type="active site" description="Proton acceptor" evidence="12">
    <location>
        <position position="749"/>
    </location>
</feature>
<dbReference type="Gene3D" id="3.30.40.10">
    <property type="entry name" value="Zinc/RING finger domain, C3HC4 (zinc finger)"/>
    <property type="match status" value="2"/>
</dbReference>
<dbReference type="FunFam" id="3.30.40.10:FF:000587">
    <property type="entry name" value="Ubiquitin carboxyl-terminal hydrolase"/>
    <property type="match status" value="1"/>
</dbReference>
<dbReference type="SMART" id="SM00290">
    <property type="entry name" value="ZnF_UBP"/>
    <property type="match status" value="2"/>
</dbReference>
<evidence type="ECO:0000259" key="16">
    <source>
        <dbReference type="PROSITE" id="PS50235"/>
    </source>
</evidence>
<dbReference type="Pfam" id="PF00627">
    <property type="entry name" value="UBA"/>
    <property type="match status" value="2"/>
</dbReference>
<dbReference type="PROSITE" id="PS00973">
    <property type="entry name" value="USP_2"/>
    <property type="match status" value="1"/>
</dbReference>
<feature type="domain" description="UBP-type" evidence="17">
    <location>
        <begin position="6"/>
        <end position="112"/>
    </location>
</feature>
<feature type="domain" description="UBP-type" evidence="17">
    <location>
        <begin position="159"/>
        <end position="266"/>
    </location>
</feature>
<dbReference type="SUPFAM" id="SSF54001">
    <property type="entry name" value="Cysteine proteinases"/>
    <property type="match status" value="1"/>
</dbReference>
<dbReference type="InterPro" id="IPR028889">
    <property type="entry name" value="USP"/>
</dbReference>
<evidence type="ECO:0000256" key="8">
    <source>
        <dbReference type="ARBA" id="ARBA00022801"/>
    </source>
</evidence>
<comment type="similarity">
    <text evidence="2 11">Belongs to the peptidase C19 family.</text>
</comment>
<feature type="binding site" evidence="13">
    <location>
        <position position="181"/>
    </location>
    <ligand>
        <name>Zn(2+)</name>
        <dbReference type="ChEBI" id="CHEBI:29105"/>
    </ligand>
</feature>
<evidence type="ECO:0000256" key="6">
    <source>
        <dbReference type="ARBA" id="ARBA00022771"/>
    </source>
</evidence>
<gene>
    <name evidence="18" type="ORF">CTheo_1306</name>
</gene>
<dbReference type="PANTHER" id="PTHR21646:SF10">
    <property type="entry name" value="UBIQUITIN CARBOXYL-TERMINAL HYDROLASE 14"/>
    <property type="match status" value="1"/>
</dbReference>
<dbReference type="CDD" id="cd14385">
    <property type="entry name" value="UBA1_spUBP14_like"/>
    <property type="match status" value="1"/>
</dbReference>
<feature type="domain" description="USP" evidence="16">
    <location>
        <begin position="308"/>
        <end position="792"/>
    </location>
</feature>
<evidence type="ECO:0000256" key="7">
    <source>
        <dbReference type="ARBA" id="ARBA00022786"/>
    </source>
</evidence>
<dbReference type="AlphaFoldDB" id="A0A5N5QU89"/>
<comment type="caution">
    <text evidence="18">The sequence shown here is derived from an EMBL/GenBank/DDBJ whole genome shotgun (WGS) entry which is preliminary data.</text>
</comment>
<dbReference type="Gene3D" id="3.90.70.10">
    <property type="entry name" value="Cysteine proteinases"/>
    <property type="match status" value="1"/>
</dbReference>
<feature type="binding site" evidence="13">
    <location>
        <position position="184"/>
    </location>
    <ligand>
        <name>Zn(2+)</name>
        <dbReference type="ChEBI" id="CHEBI:29105"/>
    </ligand>
</feature>
<protein>
    <recommendedName>
        <fullName evidence="11">Ubiquitin carboxyl-terminal hydrolase</fullName>
        <ecNumber evidence="11">3.4.19.12</ecNumber>
    </recommendedName>
</protein>
<dbReference type="FunFam" id="1.10.8.10:FF:000086">
    <property type="entry name" value="Ubiquitin carboxyl-terminal hydrolase"/>
    <property type="match status" value="1"/>
</dbReference>
<dbReference type="FunFam" id="3.30.40.10:FF:000396">
    <property type="entry name" value="Ubiquitin carboxyl-terminal hydrolase"/>
    <property type="match status" value="1"/>
</dbReference>
<sequence>MAQPQGQCPHFTQLIALQPPRLSQAVHREECTQCFDSQDSPEGVDVCLHCFNGGCMGEERHHARTHAEKTGHIWSLNFKRKLKSRTQRDDNEPPLKRLAIVEEHDVDKYDTVTTLRCWSCNALASSEVAPYVAALTSGVAASLSSARQSEVKAWEEQLEVCEHTLTLDQSTATGAPPGAHCSRCDLKENLWLCLACGSLGCGRSQYGGTGGNGHGLQHWEETQHPVSIKVGTITPEGTADAYCYACDESRVDPELATHLKNVGVNVATQTKTEKSMTELQIEQNLKFDFSMTGEDGKLLQPVFGPGLTGLQNLGNRQVNCYMASVMQTLFALPSFKSYYGAASSNTTTEHALVCSVPLPADCLECQMRKIADGLCSGRYSVPSTHNAVQNENNVEDTVRFQGGLRPASFKALVGKGHSEFATMRQQDAEEFFEHLINSLRSGKQGAPTDVFRFGIEQRLKCNDCGKVRYRVDEHDSVGVPIPAKELKPAEEGAKAQYESVQLEACLDTVAGEEALEYSCPSCQKKVIAIKRTRFASFPDVFVVHAKKFQLVNWVPHKLDVPVLLPENDTITLDKHLGTGMQPNEVALPEDKPATLPLPEFNEEAMAQLTSMGFPEIRCKRALLETGNNNAAVAMEWLFLHMEDPDIDAPLSGAAPPAQNQPNPEQVSMIVDMGFTPAQAKKALRESNGDPERAVEWLFSNPDDAGDTEEATPNAEAISQPKVGGTTTLPARYRLKAFISHKGPSVHSGHYVAHIRTEAEGWVLYNDEKVVRADAESIASLKPLAYLYIFERI</sequence>
<dbReference type="PIRSF" id="PIRSF016308">
    <property type="entry name" value="UBP"/>
    <property type="match status" value="1"/>
</dbReference>
<dbReference type="CDD" id="cd14297">
    <property type="entry name" value="UBA2_spUBP14_like"/>
    <property type="match status" value="1"/>
</dbReference>
<reference evidence="18 19" key="1">
    <citation type="journal article" date="2019" name="Fungal Biol. Biotechnol.">
        <title>Draft genome sequence of fastidious pathogen Ceratobasidium theobromae, which causes vascular-streak dieback in Theobroma cacao.</title>
        <authorList>
            <person name="Ali S.S."/>
            <person name="Asman A."/>
            <person name="Shao J."/>
            <person name="Firmansyah A.P."/>
            <person name="Susilo A.W."/>
            <person name="Rosmana A."/>
            <person name="McMahon P."/>
            <person name="Junaid M."/>
            <person name="Guest D."/>
            <person name="Kheng T.Y."/>
            <person name="Meinhardt L.W."/>
            <person name="Bailey B.A."/>
        </authorList>
    </citation>
    <scope>NUCLEOTIDE SEQUENCE [LARGE SCALE GENOMIC DNA]</scope>
    <source>
        <strain evidence="18 19">CT2</strain>
    </source>
</reference>
<keyword evidence="3 11" id="KW-0645">Protease</keyword>
<dbReference type="Gene3D" id="1.10.8.10">
    <property type="entry name" value="DNA helicase RuvA subunit, C-terminal domain"/>
    <property type="match status" value="2"/>
</dbReference>
<evidence type="ECO:0000256" key="12">
    <source>
        <dbReference type="PIRSR" id="PIRSR016308-1"/>
    </source>
</evidence>
<evidence type="ECO:0000256" key="4">
    <source>
        <dbReference type="ARBA" id="ARBA00022723"/>
    </source>
</evidence>
<feature type="binding site" evidence="13">
    <location>
        <position position="201"/>
    </location>
    <ligand>
        <name>Zn(2+)</name>
        <dbReference type="ChEBI" id="CHEBI:29105"/>
    </ligand>
</feature>
<dbReference type="InterPro" id="IPR001394">
    <property type="entry name" value="Peptidase_C19_UCH"/>
</dbReference>
<dbReference type="PROSITE" id="PS50271">
    <property type="entry name" value="ZF_UBP"/>
    <property type="match status" value="2"/>
</dbReference>
<keyword evidence="7 11" id="KW-0833">Ubl conjugation pathway</keyword>
<dbReference type="OrthoDB" id="361536at2759"/>
<accession>A0A5N5QU89</accession>
<dbReference type="InterPro" id="IPR001607">
    <property type="entry name" value="Znf_UBP"/>
</dbReference>
<keyword evidence="19" id="KW-1185">Reference proteome</keyword>
<evidence type="ECO:0000256" key="3">
    <source>
        <dbReference type="ARBA" id="ARBA00022670"/>
    </source>
</evidence>
<dbReference type="PROSITE" id="PS50030">
    <property type="entry name" value="UBA"/>
    <property type="match status" value="2"/>
</dbReference>
<evidence type="ECO:0000259" key="17">
    <source>
        <dbReference type="PROSITE" id="PS50271"/>
    </source>
</evidence>
<keyword evidence="10 11" id="KW-0862">Zinc</keyword>
<dbReference type="InterPro" id="IPR016652">
    <property type="entry name" value="Ubiquitinyl_hydrolase"/>
</dbReference>
<dbReference type="CDD" id="cd02658">
    <property type="entry name" value="Peptidase_C19B"/>
    <property type="match status" value="1"/>
</dbReference>
<dbReference type="PANTHER" id="PTHR21646">
    <property type="entry name" value="UBIQUITIN CARBOXYL-TERMINAL HYDROLASE"/>
    <property type="match status" value="1"/>
</dbReference>
<feature type="domain" description="UBA" evidence="15">
    <location>
        <begin position="660"/>
        <end position="700"/>
    </location>
</feature>
<keyword evidence="6 14" id="KW-0863">Zinc-finger</keyword>
<dbReference type="EC" id="3.4.19.12" evidence="11"/>
<dbReference type="Pfam" id="PF17807">
    <property type="entry name" value="zf-UBP_var"/>
    <property type="match status" value="1"/>
</dbReference>
<dbReference type="InterPro" id="IPR050185">
    <property type="entry name" value="Ub_carboxyl-term_hydrolase"/>
</dbReference>
<dbReference type="SMART" id="SM00165">
    <property type="entry name" value="UBA"/>
    <property type="match status" value="2"/>
</dbReference>
<evidence type="ECO:0000256" key="1">
    <source>
        <dbReference type="ARBA" id="ARBA00000707"/>
    </source>
</evidence>
<evidence type="ECO:0000256" key="10">
    <source>
        <dbReference type="ARBA" id="ARBA00022833"/>
    </source>
</evidence>
<name>A0A5N5QU89_9AGAM</name>
<evidence type="ECO:0000256" key="14">
    <source>
        <dbReference type="PROSITE-ProRule" id="PRU00502"/>
    </source>
</evidence>
<dbReference type="InterPro" id="IPR013083">
    <property type="entry name" value="Znf_RING/FYVE/PHD"/>
</dbReference>
<dbReference type="Proteomes" id="UP000383932">
    <property type="component" value="Unassembled WGS sequence"/>
</dbReference>
<dbReference type="InterPro" id="IPR038765">
    <property type="entry name" value="Papain-like_cys_pep_sf"/>
</dbReference>
<comment type="catalytic activity">
    <reaction evidence="1 11">
        <text>Thiol-dependent hydrolysis of ester, thioester, amide, peptide and isopeptide bonds formed by the C-terminal Gly of ubiquitin (a 76-residue protein attached to proteins as an intracellular targeting signal).</text>
        <dbReference type="EC" id="3.4.19.12"/>
    </reaction>
</comment>
<feature type="active site" description="Nucleophile" evidence="12">
    <location>
        <position position="320"/>
    </location>
</feature>
<dbReference type="SUPFAM" id="SSF46934">
    <property type="entry name" value="UBA-like"/>
    <property type="match status" value="1"/>
</dbReference>
<evidence type="ECO:0000256" key="2">
    <source>
        <dbReference type="ARBA" id="ARBA00009085"/>
    </source>
</evidence>
<proteinExistence type="inferred from homology"/>
<dbReference type="EMBL" id="SSOP01000011">
    <property type="protein sequence ID" value="KAB5595228.1"/>
    <property type="molecule type" value="Genomic_DNA"/>
</dbReference>
<evidence type="ECO:0000313" key="19">
    <source>
        <dbReference type="Proteomes" id="UP000383932"/>
    </source>
</evidence>
<dbReference type="InterPro" id="IPR015940">
    <property type="entry name" value="UBA"/>
</dbReference>
<evidence type="ECO:0000256" key="13">
    <source>
        <dbReference type="PIRSR" id="PIRSR016308-3"/>
    </source>
</evidence>